<reference evidence="3 4" key="1">
    <citation type="submission" date="2018-05" db="EMBL/GenBank/DDBJ databases">
        <title>Oceanovita maritima gen. nov., sp. nov., a marine bacterium in the family Rhodobacteraceae isolated from surface seawater of Lundu port Xiamen, China.</title>
        <authorList>
            <person name="Hetharua B.H."/>
            <person name="Min D."/>
            <person name="Liao H."/>
            <person name="Tian Y."/>
        </authorList>
    </citation>
    <scope>NUCLEOTIDE SEQUENCE [LARGE SCALE GENOMIC DNA]</scope>
    <source>
        <strain evidence="3 4">FSX-11</strain>
    </source>
</reference>
<keyword evidence="4" id="KW-1185">Reference proteome</keyword>
<name>A0A2V4MLF1_9RHOB</name>
<accession>A0A2V4MLF1</accession>
<dbReference type="InterPro" id="IPR019301">
    <property type="entry name" value="Flagellar_prot_FlgJ_N"/>
</dbReference>
<dbReference type="Proteomes" id="UP000248012">
    <property type="component" value="Unassembled WGS sequence"/>
</dbReference>
<feature type="compositionally biased region" description="Polar residues" evidence="1">
    <location>
        <begin position="1"/>
        <end position="21"/>
    </location>
</feature>
<dbReference type="OrthoDB" id="7690273at2"/>
<feature type="domain" description="Flagellar protein FlgJ N-terminal" evidence="2">
    <location>
        <begin position="50"/>
        <end position="91"/>
    </location>
</feature>
<evidence type="ECO:0000259" key="2">
    <source>
        <dbReference type="Pfam" id="PF10135"/>
    </source>
</evidence>
<dbReference type="Pfam" id="PF10135">
    <property type="entry name" value="Rod-binding"/>
    <property type="match status" value="1"/>
</dbReference>
<evidence type="ECO:0000313" key="3">
    <source>
        <dbReference type="EMBL" id="PYC47495.1"/>
    </source>
</evidence>
<protein>
    <submittedName>
        <fullName evidence="3">Chemotaxis protein chel</fullName>
    </submittedName>
</protein>
<feature type="region of interest" description="Disordered" evidence="1">
    <location>
        <begin position="1"/>
        <end position="30"/>
    </location>
</feature>
<sequence>MRASASPVTKGQNVENINQNSDQRDKSLREAARSLEAGFLAEMLKSAGLGKSRESFGGGSGEDQFASFLRQAQAEEMVKTGGIGLAESLYQALKEREDAK</sequence>
<evidence type="ECO:0000313" key="4">
    <source>
        <dbReference type="Proteomes" id="UP000248012"/>
    </source>
</evidence>
<dbReference type="EMBL" id="QFVT01000006">
    <property type="protein sequence ID" value="PYC47495.1"/>
    <property type="molecule type" value="Genomic_DNA"/>
</dbReference>
<comment type="caution">
    <text evidence="3">The sequence shown here is derived from an EMBL/GenBank/DDBJ whole genome shotgun (WGS) entry which is preliminary data.</text>
</comment>
<proteinExistence type="predicted"/>
<organism evidence="3 4">
    <name type="scientific">Litorivita pollutaquae</name>
    <dbReference type="NCBI Taxonomy" id="2200892"/>
    <lineage>
        <taxon>Bacteria</taxon>
        <taxon>Pseudomonadati</taxon>
        <taxon>Pseudomonadota</taxon>
        <taxon>Alphaproteobacteria</taxon>
        <taxon>Rhodobacterales</taxon>
        <taxon>Paracoccaceae</taxon>
        <taxon>Litorivita</taxon>
    </lineage>
</organism>
<gene>
    <name evidence="3" type="ORF">DI396_10455</name>
</gene>
<evidence type="ECO:0000256" key="1">
    <source>
        <dbReference type="SAM" id="MobiDB-lite"/>
    </source>
</evidence>
<dbReference type="AlphaFoldDB" id="A0A2V4MLF1"/>